<dbReference type="GO" id="GO:0006811">
    <property type="term" value="P:monoatomic ion transport"/>
    <property type="evidence" value="ECO:0007669"/>
    <property type="project" value="UniProtKB-KW"/>
</dbReference>
<feature type="domain" description="TonB-dependent receptor plug" evidence="14">
    <location>
        <begin position="119"/>
        <end position="227"/>
    </location>
</feature>
<evidence type="ECO:0000256" key="9">
    <source>
        <dbReference type="ARBA" id="ARBA00023237"/>
    </source>
</evidence>
<dbReference type="Pfam" id="PF00593">
    <property type="entry name" value="TonB_dep_Rec_b-barrel"/>
    <property type="match status" value="1"/>
</dbReference>
<evidence type="ECO:0000259" key="14">
    <source>
        <dbReference type="Pfam" id="PF07715"/>
    </source>
</evidence>
<dbReference type="InterPro" id="IPR012910">
    <property type="entry name" value="Plug_dom"/>
</dbReference>
<dbReference type="PANTHER" id="PTHR30069:SF53">
    <property type="entry name" value="COLICIN I RECEPTOR-RELATED"/>
    <property type="match status" value="1"/>
</dbReference>
<keyword evidence="7 11" id="KW-0798">TonB box</keyword>
<protein>
    <submittedName>
        <fullName evidence="15">TonB-dependent receptor</fullName>
    </submittedName>
</protein>
<evidence type="ECO:0000256" key="3">
    <source>
        <dbReference type="ARBA" id="ARBA00022452"/>
    </source>
</evidence>
<comment type="caution">
    <text evidence="15">The sequence shown here is derived from an EMBL/GenBank/DDBJ whole genome shotgun (WGS) entry which is preliminary data.</text>
</comment>
<dbReference type="InterPro" id="IPR023996">
    <property type="entry name" value="TonB-dep_OMP_SusC/RagA"/>
</dbReference>
<dbReference type="GO" id="GO:0015889">
    <property type="term" value="P:cobalamin transport"/>
    <property type="evidence" value="ECO:0007669"/>
    <property type="project" value="TreeGrafter"/>
</dbReference>
<evidence type="ECO:0000256" key="11">
    <source>
        <dbReference type="RuleBase" id="RU003357"/>
    </source>
</evidence>
<evidence type="ECO:0000313" key="15">
    <source>
        <dbReference type="EMBL" id="MBO8468120.1"/>
    </source>
</evidence>
<dbReference type="Pfam" id="PF13715">
    <property type="entry name" value="CarbopepD_reg_2"/>
    <property type="match status" value="1"/>
</dbReference>
<comment type="subcellular location">
    <subcellularLocation>
        <location evidence="1 10">Cell outer membrane</location>
        <topology evidence="1 10">Multi-pass membrane protein</topology>
    </subcellularLocation>
</comment>
<evidence type="ECO:0000256" key="10">
    <source>
        <dbReference type="PROSITE-ProRule" id="PRU01360"/>
    </source>
</evidence>
<dbReference type="InterPro" id="IPR036942">
    <property type="entry name" value="Beta-barrel_TonB_sf"/>
</dbReference>
<reference evidence="15" key="1">
    <citation type="submission" date="2020-10" db="EMBL/GenBank/DDBJ databases">
        <authorList>
            <person name="Gilroy R."/>
        </authorList>
    </citation>
    <scope>NUCLEOTIDE SEQUENCE</scope>
    <source>
        <strain evidence="15">B1-15692</strain>
    </source>
</reference>
<sequence>MMKQHRNVLCLLLAGFMMLSSLLANAQVHTVRGTVTDETGAPVIGAGILIQGTTSGTTTDVDGTYVIEVYPDQVLEISCVGYKPVTVTPGERAVVDIQLETDTTVLEDVVVVAYGTQKKVTLTGAVSAVSSKDLEDIPVANTATLLQGRMPGLVLTQNGAQAGNDSPEIRIRGVGTFNNNDPMVLIDGVEGTLSQISDIPSADIESISVLKDAASSAIYGVRAANGVILITTKRGGESRTKVTYNGSYTLQTPTVLPDYVDGYNWALMYNDAQRANGATEGLYDDVALQKLKDGSDPDHYANTDWLRAVMRNASMHQHNLSVSGGSKNTHYMVSLSYANQEGIMLNTGVEKISFRSNLDTRYKRFFFGLNISGNRNNVTEPAVAPSGETSIMRYVSWFTRPTVPVQYSNGLYGYVDGTVKDAEKVKNPIDNMNRGYRLNNYWRLNGKAFAGIDIIDGLKFQTSLSYNFDFNAKKTYLDKEHARYDAEGNELKAPGENNTLTDYYWRQLRWANENLLTYDQTFGDHTIGVLLGHSILGNQVYITQASKQGFPTETIYELDGGTLNPAASGSLQEYSLQSFFGRVKYSYADRYLFEFTLRHDGSSRMPKNNRYATFPSVSAGWVFSNEPFMSEYKDWFFGKVRASWGTLGNQEIGNYPYAVTLGASGNYYFDQNGNKQTGVVQTSVANENIKWETTRTVNVGLDLGFLQNRITATFDWYDKKTYDILMQLSMPGIFLGSLAAPYQNVGAVRNRGWELSMNYQDHKGDWSWFAGFNLSHVKNTILTMGDLTESISGNTINRVGEPIGAYYGIKAIGLYRNDADLARTNAEGKVITQYGAAAKLGDIMYEDFNGDGNIDDNDRQIIGNPFPDFTYGFNIGFSWKNLDVSTFWQGVAGIYRYSWETTTDIRGNFTDRWLDRWSQDNVDGSLPALGRSVNDKMSSFWLERSDYLRLKNLEIGYTFRQKELGKAGISHIRVYLSGTNLLTFTKLEDWDPEKTSGDTRNDIHPNMRTYSIGLNIEF</sequence>
<dbReference type="InterPro" id="IPR000531">
    <property type="entry name" value="Beta-barrel_TonB"/>
</dbReference>
<dbReference type="Gene3D" id="2.60.40.1120">
    <property type="entry name" value="Carboxypeptidase-like, regulatory domain"/>
    <property type="match status" value="1"/>
</dbReference>
<gene>
    <name evidence="15" type="ORF">IAB99_10260</name>
</gene>
<comment type="similarity">
    <text evidence="10 11">Belongs to the TonB-dependent receptor family.</text>
</comment>
<name>A0A9D9I9A8_9BACT</name>
<evidence type="ECO:0000256" key="5">
    <source>
        <dbReference type="ARBA" id="ARBA00022729"/>
    </source>
</evidence>
<dbReference type="Proteomes" id="UP000823660">
    <property type="component" value="Unassembled WGS sequence"/>
</dbReference>
<dbReference type="AlphaFoldDB" id="A0A9D9I9A8"/>
<evidence type="ECO:0000256" key="4">
    <source>
        <dbReference type="ARBA" id="ARBA00022692"/>
    </source>
</evidence>
<evidence type="ECO:0000256" key="8">
    <source>
        <dbReference type="ARBA" id="ARBA00023136"/>
    </source>
</evidence>
<dbReference type="GO" id="GO:0009279">
    <property type="term" value="C:cell outer membrane"/>
    <property type="evidence" value="ECO:0007669"/>
    <property type="project" value="UniProtKB-SubCell"/>
</dbReference>
<accession>A0A9D9I9A8</accession>
<evidence type="ECO:0000313" key="16">
    <source>
        <dbReference type="Proteomes" id="UP000823660"/>
    </source>
</evidence>
<reference evidence="15" key="2">
    <citation type="journal article" date="2021" name="PeerJ">
        <title>Extensive microbial diversity within the chicken gut microbiome revealed by metagenomics and culture.</title>
        <authorList>
            <person name="Gilroy R."/>
            <person name="Ravi A."/>
            <person name="Getino M."/>
            <person name="Pursley I."/>
            <person name="Horton D.L."/>
            <person name="Alikhan N.F."/>
            <person name="Baker D."/>
            <person name="Gharbi K."/>
            <person name="Hall N."/>
            <person name="Watson M."/>
            <person name="Adriaenssens E.M."/>
            <person name="Foster-Nyarko E."/>
            <person name="Jarju S."/>
            <person name="Secka A."/>
            <person name="Antonio M."/>
            <person name="Oren A."/>
            <person name="Chaudhuri R.R."/>
            <person name="La Ragione R."/>
            <person name="Hildebrand F."/>
            <person name="Pallen M.J."/>
        </authorList>
    </citation>
    <scope>NUCLEOTIDE SEQUENCE</scope>
    <source>
        <strain evidence="15">B1-15692</strain>
    </source>
</reference>
<dbReference type="PANTHER" id="PTHR30069">
    <property type="entry name" value="TONB-DEPENDENT OUTER MEMBRANE RECEPTOR"/>
    <property type="match status" value="1"/>
</dbReference>
<dbReference type="InterPro" id="IPR023997">
    <property type="entry name" value="TonB-dep_OMP_SusC/RagA_CS"/>
</dbReference>
<feature type="signal peptide" evidence="12">
    <location>
        <begin position="1"/>
        <end position="26"/>
    </location>
</feature>
<dbReference type="InterPro" id="IPR037066">
    <property type="entry name" value="Plug_dom_sf"/>
</dbReference>
<keyword evidence="9 10" id="KW-0998">Cell outer membrane</keyword>
<keyword evidence="2 10" id="KW-0813">Transport</keyword>
<dbReference type="NCBIfam" id="TIGR04056">
    <property type="entry name" value="OMP_RagA_SusC"/>
    <property type="match status" value="1"/>
</dbReference>
<keyword evidence="3 10" id="KW-1134">Transmembrane beta strand</keyword>
<dbReference type="InterPro" id="IPR039426">
    <property type="entry name" value="TonB-dep_rcpt-like"/>
</dbReference>
<dbReference type="EMBL" id="JADIMH010000072">
    <property type="protein sequence ID" value="MBO8468120.1"/>
    <property type="molecule type" value="Genomic_DNA"/>
</dbReference>
<dbReference type="Gene3D" id="2.40.170.20">
    <property type="entry name" value="TonB-dependent receptor, beta-barrel domain"/>
    <property type="match status" value="1"/>
</dbReference>
<dbReference type="NCBIfam" id="TIGR04057">
    <property type="entry name" value="SusC_RagA_signa"/>
    <property type="match status" value="1"/>
</dbReference>
<dbReference type="FunFam" id="2.170.130.10:FF:000003">
    <property type="entry name" value="SusC/RagA family TonB-linked outer membrane protein"/>
    <property type="match status" value="1"/>
</dbReference>
<keyword evidence="6" id="KW-0406">Ion transport</keyword>
<feature type="chain" id="PRO_5038585537" evidence="12">
    <location>
        <begin position="27"/>
        <end position="1018"/>
    </location>
</feature>
<evidence type="ECO:0000256" key="1">
    <source>
        <dbReference type="ARBA" id="ARBA00004571"/>
    </source>
</evidence>
<evidence type="ECO:0000256" key="6">
    <source>
        <dbReference type="ARBA" id="ARBA00023065"/>
    </source>
</evidence>
<proteinExistence type="inferred from homology"/>
<keyword evidence="8 10" id="KW-0472">Membrane</keyword>
<evidence type="ECO:0000256" key="7">
    <source>
        <dbReference type="ARBA" id="ARBA00023077"/>
    </source>
</evidence>
<evidence type="ECO:0000256" key="12">
    <source>
        <dbReference type="SAM" id="SignalP"/>
    </source>
</evidence>
<dbReference type="SUPFAM" id="SSF49464">
    <property type="entry name" value="Carboxypeptidase regulatory domain-like"/>
    <property type="match status" value="1"/>
</dbReference>
<dbReference type="InterPro" id="IPR008969">
    <property type="entry name" value="CarboxyPept-like_regulatory"/>
</dbReference>
<keyword evidence="5 12" id="KW-0732">Signal</keyword>
<evidence type="ECO:0000256" key="2">
    <source>
        <dbReference type="ARBA" id="ARBA00022448"/>
    </source>
</evidence>
<dbReference type="Gene3D" id="2.170.130.10">
    <property type="entry name" value="TonB-dependent receptor, plug domain"/>
    <property type="match status" value="1"/>
</dbReference>
<dbReference type="SUPFAM" id="SSF56935">
    <property type="entry name" value="Porins"/>
    <property type="match status" value="1"/>
</dbReference>
<keyword evidence="15" id="KW-0675">Receptor</keyword>
<dbReference type="PROSITE" id="PS52016">
    <property type="entry name" value="TONB_DEPENDENT_REC_3"/>
    <property type="match status" value="1"/>
</dbReference>
<organism evidence="15 16">
    <name type="scientific">Candidatus Cryptobacteroides faecipullorum</name>
    <dbReference type="NCBI Taxonomy" id="2840764"/>
    <lineage>
        <taxon>Bacteria</taxon>
        <taxon>Pseudomonadati</taxon>
        <taxon>Bacteroidota</taxon>
        <taxon>Bacteroidia</taxon>
        <taxon>Bacteroidales</taxon>
        <taxon>Candidatus Cryptobacteroides</taxon>
    </lineage>
</organism>
<keyword evidence="4 10" id="KW-0812">Transmembrane</keyword>
<evidence type="ECO:0000259" key="13">
    <source>
        <dbReference type="Pfam" id="PF00593"/>
    </source>
</evidence>
<dbReference type="Pfam" id="PF07715">
    <property type="entry name" value="Plug"/>
    <property type="match status" value="1"/>
</dbReference>
<feature type="domain" description="TonB-dependent receptor-like beta-barrel" evidence="13">
    <location>
        <begin position="421"/>
        <end position="981"/>
    </location>
</feature>